<gene>
    <name evidence="2" type="ORF">MDA_GLEAN10017546</name>
</gene>
<dbReference type="EMBL" id="KB105175">
    <property type="protein sequence ID" value="ELK32510.1"/>
    <property type="molecule type" value="Genomic_DNA"/>
</dbReference>
<keyword evidence="3" id="KW-1185">Reference proteome</keyword>
<evidence type="ECO:0000313" key="3">
    <source>
        <dbReference type="Proteomes" id="UP000010556"/>
    </source>
</evidence>
<evidence type="ECO:0000313" key="2">
    <source>
        <dbReference type="EMBL" id="ELK32510.1"/>
    </source>
</evidence>
<proteinExistence type="predicted"/>
<protein>
    <submittedName>
        <fullName evidence="2">Uncharacterized protein</fullName>
    </submittedName>
</protein>
<feature type="region of interest" description="Disordered" evidence="1">
    <location>
        <begin position="94"/>
        <end position="120"/>
    </location>
</feature>
<name>L5M2N8_MYODS</name>
<organism evidence="2 3">
    <name type="scientific">Myotis davidii</name>
    <name type="common">David's myotis</name>
    <dbReference type="NCBI Taxonomy" id="225400"/>
    <lineage>
        <taxon>Eukaryota</taxon>
        <taxon>Metazoa</taxon>
        <taxon>Chordata</taxon>
        <taxon>Craniata</taxon>
        <taxon>Vertebrata</taxon>
        <taxon>Euteleostomi</taxon>
        <taxon>Mammalia</taxon>
        <taxon>Eutheria</taxon>
        <taxon>Laurasiatheria</taxon>
        <taxon>Chiroptera</taxon>
        <taxon>Yangochiroptera</taxon>
        <taxon>Vespertilionidae</taxon>
        <taxon>Myotis</taxon>
    </lineage>
</organism>
<feature type="region of interest" description="Disordered" evidence="1">
    <location>
        <begin position="1"/>
        <end position="63"/>
    </location>
</feature>
<reference evidence="2" key="1">
    <citation type="journal article" date="2012" name="Science">
        <title>Comparative analysis of bat genomes provides insight into the evolution of flight and immunity.</title>
        <authorList>
            <person name="Zhang G."/>
            <person name="Cowled C."/>
            <person name="Wang L."/>
        </authorList>
    </citation>
    <scope>NUCLEOTIDE SEQUENCE</scope>
    <source>
        <tissue evidence="2">Spleen</tissue>
    </source>
</reference>
<dbReference type="Proteomes" id="UP000010556">
    <property type="component" value="Unassembled WGS sequence"/>
</dbReference>
<accession>L5M2N8</accession>
<evidence type="ECO:0000256" key="1">
    <source>
        <dbReference type="SAM" id="MobiDB-lite"/>
    </source>
</evidence>
<dbReference type="AlphaFoldDB" id="L5M2N8"/>
<sequence length="211" mass="22730">MRRGVSLPNLAGRSALPLSPAPLVRTANPGPRHLRPQTSPRNQHFRTEAPKVSLPPDRTLRPEPEKRAAPLYFPHGVPASPTCRAPLPILQDAGSAARKATKGRPSLRPPVSTLDEGRLPLSPDSPSRTYFLLAAASYDRPHPRFLREQRLFCFRCEISASGAARPRPRPEGFTAVVISGSGVVGGWPAGEGVGSRETKGVGLPVVWARIV</sequence>